<organism evidence="2 3">
    <name type="scientific">Trifolium medium</name>
    <dbReference type="NCBI Taxonomy" id="97028"/>
    <lineage>
        <taxon>Eukaryota</taxon>
        <taxon>Viridiplantae</taxon>
        <taxon>Streptophyta</taxon>
        <taxon>Embryophyta</taxon>
        <taxon>Tracheophyta</taxon>
        <taxon>Spermatophyta</taxon>
        <taxon>Magnoliopsida</taxon>
        <taxon>eudicotyledons</taxon>
        <taxon>Gunneridae</taxon>
        <taxon>Pentapetalae</taxon>
        <taxon>rosids</taxon>
        <taxon>fabids</taxon>
        <taxon>Fabales</taxon>
        <taxon>Fabaceae</taxon>
        <taxon>Papilionoideae</taxon>
        <taxon>50 kb inversion clade</taxon>
        <taxon>NPAAA clade</taxon>
        <taxon>Hologalegina</taxon>
        <taxon>IRL clade</taxon>
        <taxon>Trifolieae</taxon>
        <taxon>Trifolium</taxon>
    </lineage>
</organism>
<accession>A0A392PK11</accession>
<keyword evidence="1" id="KW-0175">Coiled coil</keyword>
<dbReference type="AlphaFoldDB" id="A0A392PK11"/>
<comment type="caution">
    <text evidence="2">The sequence shown here is derived from an EMBL/GenBank/DDBJ whole genome shotgun (WGS) entry which is preliminary data.</text>
</comment>
<dbReference type="Proteomes" id="UP000265520">
    <property type="component" value="Unassembled WGS sequence"/>
</dbReference>
<name>A0A392PK11_9FABA</name>
<sequence length="77" mass="8717">VSNEEAKQRENSTLRKMLEALNLELDAAKLATINECNKNAVLQNQLELSAKEKSALKRELVSVDELRKENAMLKVLH</sequence>
<dbReference type="EMBL" id="LXQA010084119">
    <property type="protein sequence ID" value="MCI12423.1"/>
    <property type="molecule type" value="Genomic_DNA"/>
</dbReference>
<feature type="non-terminal residue" evidence="2">
    <location>
        <position position="1"/>
    </location>
</feature>
<proteinExistence type="predicted"/>
<evidence type="ECO:0000313" key="2">
    <source>
        <dbReference type="EMBL" id="MCI12423.1"/>
    </source>
</evidence>
<protein>
    <submittedName>
        <fullName evidence="2">Myosin-15-like</fullName>
    </submittedName>
</protein>
<reference evidence="2 3" key="1">
    <citation type="journal article" date="2018" name="Front. Plant Sci.">
        <title>Red Clover (Trifolium pratense) and Zigzag Clover (T. medium) - A Picture of Genomic Similarities and Differences.</title>
        <authorList>
            <person name="Dluhosova J."/>
            <person name="Istvanek J."/>
            <person name="Nedelnik J."/>
            <person name="Repkova J."/>
        </authorList>
    </citation>
    <scope>NUCLEOTIDE SEQUENCE [LARGE SCALE GENOMIC DNA]</scope>
    <source>
        <strain evidence="3">cv. 10/8</strain>
        <tissue evidence="2">Leaf</tissue>
    </source>
</reference>
<keyword evidence="3" id="KW-1185">Reference proteome</keyword>
<evidence type="ECO:0000256" key="1">
    <source>
        <dbReference type="SAM" id="Coils"/>
    </source>
</evidence>
<feature type="coiled-coil region" evidence="1">
    <location>
        <begin position="4"/>
        <end position="59"/>
    </location>
</feature>
<evidence type="ECO:0000313" key="3">
    <source>
        <dbReference type="Proteomes" id="UP000265520"/>
    </source>
</evidence>